<dbReference type="GO" id="GO:0005524">
    <property type="term" value="F:ATP binding"/>
    <property type="evidence" value="ECO:0007669"/>
    <property type="project" value="UniProtKB-UniRule"/>
</dbReference>
<dbReference type="Pfam" id="PF13361">
    <property type="entry name" value="UvrD_C"/>
    <property type="match status" value="1"/>
</dbReference>
<evidence type="ECO:0000256" key="3">
    <source>
        <dbReference type="ARBA" id="ARBA00022806"/>
    </source>
</evidence>
<accession>A0A1H0M2L2</accession>
<keyword evidence="3 9" id="KW-0347">Helicase</keyword>
<dbReference type="GO" id="GO:0003677">
    <property type="term" value="F:DNA binding"/>
    <property type="evidence" value="ECO:0007669"/>
    <property type="project" value="InterPro"/>
</dbReference>
<keyword evidence="1 9" id="KW-0547">Nucleotide-binding</keyword>
<reference evidence="12" key="1">
    <citation type="submission" date="2016-10" db="EMBL/GenBank/DDBJ databases">
        <authorList>
            <person name="Varghese N."/>
            <person name="Submissions S."/>
        </authorList>
    </citation>
    <scope>NUCLEOTIDE SEQUENCE [LARGE SCALE GENOMIC DNA]</scope>
    <source>
        <strain evidence="12">CGMCC 1.3703</strain>
    </source>
</reference>
<evidence type="ECO:0000313" key="12">
    <source>
        <dbReference type="Proteomes" id="UP000198860"/>
    </source>
</evidence>
<dbReference type="OrthoDB" id="9787585at2"/>
<dbReference type="InterPro" id="IPR000212">
    <property type="entry name" value="DNA_helicase_UvrD/REP"/>
</dbReference>
<evidence type="ECO:0000256" key="2">
    <source>
        <dbReference type="ARBA" id="ARBA00022801"/>
    </source>
</evidence>
<organism evidence="11 12">
    <name type="scientific">Halobacillus aidingensis</name>
    <dbReference type="NCBI Taxonomy" id="240303"/>
    <lineage>
        <taxon>Bacteria</taxon>
        <taxon>Bacillati</taxon>
        <taxon>Bacillota</taxon>
        <taxon>Bacilli</taxon>
        <taxon>Bacillales</taxon>
        <taxon>Bacillaceae</taxon>
        <taxon>Halobacillus</taxon>
    </lineage>
</organism>
<dbReference type="Proteomes" id="UP000198860">
    <property type="component" value="Unassembled WGS sequence"/>
</dbReference>
<dbReference type="GO" id="GO:0043138">
    <property type="term" value="F:3'-5' DNA helicase activity"/>
    <property type="evidence" value="ECO:0007669"/>
    <property type="project" value="UniProtKB-EC"/>
</dbReference>
<dbReference type="InterPro" id="IPR014017">
    <property type="entry name" value="DNA_helicase_UvrD-like_C"/>
</dbReference>
<evidence type="ECO:0000256" key="1">
    <source>
        <dbReference type="ARBA" id="ARBA00022741"/>
    </source>
</evidence>
<evidence type="ECO:0000256" key="9">
    <source>
        <dbReference type="PROSITE-ProRule" id="PRU00560"/>
    </source>
</evidence>
<evidence type="ECO:0000259" key="10">
    <source>
        <dbReference type="PROSITE" id="PS51198"/>
    </source>
</evidence>
<evidence type="ECO:0000256" key="5">
    <source>
        <dbReference type="ARBA" id="ARBA00023235"/>
    </source>
</evidence>
<evidence type="ECO:0000256" key="7">
    <source>
        <dbReference type="ARBA" id="ARBA00034808"/>
    </source>
</evidence>
<dbReference type="STRING" id="240303.SAMN05421677_107202"/>
<evidence type="ECO:0000313" key="11">
    <source>
        <dbReference type="EMBL" id="SDO74531.1"/>
    </source>
</evidence>
<dbReference type="GO" id="GO:0000725">
    <property type="term" value="P:recombinational repair"/>
    <property type="evidence" value="ECO:0007669"/>
    <property type="project" value="TreeGrafter"/>
</dbReference>
<protein>
    <recommendedName>
        <fullName evidence="7">DNA 3'-5' helicase</fullName>
        <ecNumber evidence="7">5.6.2.4</ecNumber>
    </recommendedName>
</protein>
<dbReference type="RefSeq" id="WP_089652256.1">
    <property type="nucleotide sequence ID" value="NZ_FNIZ01000007.1"/>
</dbReference>
<dbReference type="PANTHER" id="PTHR11070:SF30">
    <property type="entry name" value="F-BOX DNA HELICASE 1"/>
    <property type="match status" value="1"/>
</dbReference>
<keyword evidence="5" id="KW-0413">Isomerase</keyword>
<comment type="catalytic activity">
    <reaction evidence="6">
        <text>Couples ATP hydrolysis with the unwinding of duplex DNA by translocating in the 3'-5' direction.</text>
        <dbReference type="EC" id="5.6.2.4"/>
    </reaction>
</comment>
<dbReference type="EC" id="5.6.2.4" evidence="7"/>
<dbReference type="Pfam" id="PF00580">
    <property type="entry name" value="UvrD-helicase"/>
    <property type="match status" value="1"/>
</dbReference>
<feature type="binding site" evidence="9">
    <location>
        <begin position="58"/>
        <end position="65"/>
    </location>
    <ligand>
        <name>ATP</name>
        <dbReference type="ChEBI" id="CHEBI:30616"/>
    </ligand>
</feature>
<dbReference type="EMBL" id="FNIZ01000007">
    <property type="protein sequence ID" value="SDO74531.1"/>
    <property type="molecule type" value="Genomic_DNA"/>
</dbReference>
<comment type="catalytic activity">
    <reaction evidence="8">
        <text>ATP + H2O = ADP + phosphate + H(+)</text>
        <dbReference type="Rhea" id="RHEA:13065"/>
        <dbReference type="ChEBI" id="CHEBI:15377"/>
        <dbReference type="ChEBI" id="CHEBI:15378"/>
        <dbReference type="ChEBI" id="CHEBI:30616"/>
        <dbReference type="ChEBI" id="CHEBI:43474"/>
        <dbReference type="ChEBI" id="CHEBI:456216"/>
        <dbReference type="EC" id="5.6.2.4"/>
    </reaction>
</comment>
<dbReference type="Gene3D" id="3.40.50.300">
    <property type="entry name" value="P-loop containing nucleotide triphosphate hydrolases"/>
    <property type="match status" value="3"/>
</dbReference>
<dbReference type="InterPro" id="IPR027417">
    <property type="entry name" value="P-loop_NTPase"/>
</dbReference>
<dbReference type="GO" id="GO:0016887">
    <property type="term" value="F:ATP hydrolysis activity"/>
    <property type="evidence" value="ECO:0007669"/>
    <property type="project" value="RHEA"/>
</dbReference>
<gene>
    <name evidence="11" type="ORF">SAMN05421677_107202</name>
</gene>
<name>A0A1H0M2L2_HALAD</name>
<evidence type="ECO:0000256" key="6">
    <source>
        <dbReference type="ARBA" id="ARBA00034617"/>
    </source>
</evidence>
<dbReference type="InterPro" id="IPR014016">
    <property type="entry name" value="UvrD-like_ATP-bd"/>
</dbReference>
<dbReference type="SUPFAM" id="SSF52540">
    <property type="entry name" value="P-loop containing nucleoside triphosphate hydrolases"/>
    <property type="match status" value="1"/>
</dbReference>
<dbReference type="PROSITE" id="PS51198">
    <property type="entry name" value="UVRD_HELICASE_ATP_BIND"/>
    <property type="match status" value="1"/>
</dbReference>
<evidence type="ECO:0000256" key="4">
    <source>
        <dbReference type="ARBA" id="ARBA00022840"/>
    </source>
</evidence>
<dbReference type="PANTHER" id="PTHR11070">
    <property type="entry name" value="UVRD / RECB / PCRA DNA HELICASE FAMILY MEMBER"/>
    <property type="match status" value="1"/>
</dbReference>
<keyword evidence="4 9" id="KW-0067">ATP-binding</keyword>
<keyword evidence="12" id="KW-1185">Reference proteome</keyword>
<dbReference type="AlphaFoldDB" id="A0A1H0M2L2"/>
<sequence length="546" mass="64016">MNSSLHSALDFYLGERRIEGNETLYIRGARDGILEGITLSGEQMKITHLPVNQLMIKGAAGSGKSITLVSRMIKKMAESTRRNFLFVSFNYQLVMDARYRYNKSPVRAKLEALGNRIEFLTFHELAYQMLGRCGQEVPKFGTGHKNLYRHDDNMKAKMMILLDKLGGEEFKDCAPLHTIKRNKNIEFLMDEFSWMKGTGFVSLEDYLECERKGRGRLPRISVEQRKTVFKLFEEYLALQRQDFSNRIDKDDYALLILKNMERLNVEDLFDFIYVDEVQDLQPMQLKVLVDLCKEEFIMSGDDKQRVYKSSPFSYRDLGLDITNRNNIVLAKNWRSTYEIMKVANSLKFDKTSDDTKYENEKYFRKGGNKPEITASKSRRVMLDKVAEKIHVIYEDNPGSHIAVLHRYNNSGNEYSTKSYLSKHFKVRTSIQENVEKGSLYFIEAKAAKGLEFDYVFILDFDKNYYPHLEETIELEKKKQPTQSYKEDYEELLQKEKRILYVAMTRAKKELVLHYCYDRNAEIEISPFIKDIHNKDYVAKGFRKTLV</sequence>
<proteinExistence type="predicted"/>
<evidence type="ECO:0000256" key="8">
    <source>
        <dbReference type="ARBA" id="ARBA00048988"/>
    </source>
</evidence>
<feature type="domain" description="UvrD-like helicase ATP-binding" evidence="10">
    <location>
        <begin position="37"/>
        <end position="336"/>
    </location>
</feature>
<keyword evidence="2 9" id="KW-0378">Hydrolase</keyword>